<feature type="domain" description="FPG-type" evidence="16">
    <location>
        <begin position="236"/>
        <end position="270"/>
    </location>
</feature>
<evidence type="ECO:0000256" key="11">
    <source>
        <dbReference type="ARBA" id="ARBA00023239"/>
    </source>
</evidence>
<dbReference type="CDD" id="cd08966">
    <property type="entry name" value="EcFpg-like_N"/>
    <property type="match status" value="1"/>
</dbReference>
<evidence type="ECO:0000256" key="4">
    <source>
        <dbReference type="ARBA" id="ARBA00022723"/>
    </source>
</evidence>
<keyword evidence="5 15" id="KW-0227">DNA damage</keyword>
<dbReference type="SUPFAM" id="SSF57716">
    <property type="entry name" value="Glucocorticoid receptor-like (DNA-binding domain)"/>
    <property type="match status" value="1"/>
</dbReference>
<dbReference type="SMART" id="SM00898">
    <property type="entry name" value="Fapy_DNA_glyco"/>
    <property type="match status" value="1"/>
</dbReference>
<feature type="active site" description="Proton donor; for beta-elimination activity" evidence="15">
    <location>
        <position position="58"/>
    </location>
</feature>
<dbReference type="SUPFAM" id="SSF46946">
    <property type="entry name" value="S13-like H2TH domain"/>
    <property type="match status" value="1"/>
</dbReference>
<evidence type="ECO:0000256" key="10">
    <source>
        <dbReference type="ARBA" id="ARBA00023204"/>
    </source>
</evidence>
<dbReference type="SUPFAM" id="SSF81624">
    <property type="entry name" value="N-terminal domain of MutM-like DNA repair proteins"/>
    <property type="match status" value="1"/>
</dbReference>
<evidence type="ECO:0000256" key="3">
    <source>
        <dbReference type="ARBA" id="ARBA00011245"/>
    </source>
</evidence>
<feature type="binding site" evidence="15">
    <location>
        <position position="110"/>
    </location>
    <ligand>
        <name>DNA</name>
        <dbReference type="ChEBI" id="CHEBI:16991"/>
    </ligand>
</feature>
<name>A0ABQ2CS57_9GAMM</name>
<dbReference type="PANTHER" id="PTHR22993">
    <property type="entry name" value="FORMAMIDOPYRIMIDINE-DNA GLYCOSYLASE"/>
    <property type="match status" value="1"/>
</dbReference>
<evidence type="ECO:0000256" key="2">
    <source>
        <dbReference type="ARBA" id="ARBA00009409"/>
    </source>
</evidence>
<organism evidence="18 19">
    <name type="scientific">Halopseudomonas pertucinogena</name>
    <dbReference type="NCBI Taxonomy" id="86175"/>
    <lineage>
        <taxon>Bacteria</taxon>
        <taxon>Pseudomonadati</taxon>
        <taxon>Pseudomonadota</taxon>
        <taxon>Gammaproteobacteria</taxon>
        <taxon>Pseudomonadales</taxon>
        <taxon>Pseudomonadaceae</taxon>
        <taxon>Halopseudomonas</taxon>
    </lineage>
</organism>
<feature type="active site" description="Schiff-base intermediate with DNA" evidence="15">
    <location>
        <position position="2"/>
    </location>
</feature>
<dbReference type="HAMAP" id="MF_00103">
    <property type="entry name" value="Fapy_DNA_glycosyl"/>
    <property type="match status" value="1"/>
</dbReference>
<evidence type="ECO:0000256" key="12">
    <source>
        <dbReference type="ARBA" id="ARBA00023268"/>
    </source>
</evidence>
<dbReference type="PROSITE" id="PS51068">
    <property type="entry name" value="FPG_CAT"/>
    <property type="match status" value="1"/>
</dbReference>
<dbReference type="InterPro" id="IPR035937">
    <property type="entry name" value="FPG_N"/>
</dbReference>
<proteinExistence type="inferred from homology"/>
<accession>A0ABQ2CS57</accession>
<protein>
    <recommendedName>
        <fullName evidence="15">Formamidopyrimidine-DNA glycosylase</fullName>
        <shortName evidence="15">Fapy-DNA glycosylase</shortName>
        <ecNumber evidence="15">3.2.2.23</ecNumber>
    </recommendedName>
    <alternativeName>
        <fullName evidence="15">DNA-(apurinic or apyrimidinic site) lyase MutM</fullName>
        <shortName evidence="15">AP lyase MutM</shortName>
        <ecNumber evidence="15">4.2.99.18</ecNumber>
    </alternativeName>
</protein>
<evidence type="ECO:0000256" key="8">
    <source>
        <dbReference type="ARBA" id="ARBA00022833"/>
    </source>
</evidence>
<dbReference type="EMBL" id="BMNN01000007">
    <property type="protein sequence ID" value="GGJ07645.1"/>
    <property type="molecule type" value="Genomic_DNA"/>
</dbReference>
<dbReference type="PANTHER" id="PTHR22993:SF9">
    <property type="entry name" value="FORMAMIDOPYRIMIDINE-DNA GLYCOSYLASE"/>
    <property type="match status" value="1"/>
</dbReference>
<feature type="binding site" evidence="15">
    <location>
        <position position="151"/>
    </location>
    <ligand>
        <name>DNA</name>
        <dbReference type="ChEBI" id="CHEBI:16991"/>
    </ligand>
</feature>
<dbReference type="EC" id="4.2.99.18" evidence="15"/>
<evidence type="ECO:0000256" key="9">
    <source>
        <dbReference type="ARBA" id="ARBA00023125"/>
    </source>
</evidence>
<dbReference type="PROSITE" id="PS01242">
    <property type="entry name" value="ZF_FPG_1"/>
    <property type="match status" value="1"/>
</dbReference>
<comment type="catalytic activity">
    <reaction evidence="1 15">
        <text>Hydrolysis of DNA containing ring-opened 7-methylguanine residues, releasing 2,6-diamino-4-hydroxy-5-(N-methyl)formamidopyrimidine.</text>
        <dbReference type="EC" id="3.2.2.23"/>
    </reaction>
</comment>
<feature type="active site" description="Proton donor" evidence="15">
    <location>
        <position position="3"/>
    </location>
</feature>
<comment type="catalytic activity">
    <reaction evidence="14 15">
        <text>2'-deoxyribonucleotide-(2'-deoxyribose 5'-phosphate)-2'-deoxyribonucleotide-DNA = a 3'-end 2'-deoxyribonucleotide-(2,3-dehydro-2,3-deoxyribose 5'-phosphate)-DNA + a 5'-end 5'-phospho-2'-deoxyribonucleoside-DNA + H(+)</text>
        <dbReference type="Rhea" id="RHEA:66592"/>
        <dbReference type="Rhea" id="RHEA-COMP:13180"/>
        <dbReference type="Rhea" id="RHEA-COMP:16897"/>
        <dbReference type="Rhea" id="RHEA-COMP:17067"/>
        <dbReference type="ChEBI" id="CHEBI:15378"/>
        <dbReference type="ChEBI" id="CHEBI:136412"/>
        <dbReference type="ChEBI" id="CHEBI:157695"/>
        <dbReference type="ChEBI" id="CHEBI:167181"/>
        <dbReference type="EC" id="4.2.99.18"/>
    </reaction>
</comment>
<evidence type="ECO:0000256" key="6">
    <source>
        <dbReference type="ARBA" id="ARBA00022771"/>
    </source>
</evidence>
<keyword evidence="11 15" id="KW-0456">Lyase</keyword>
<evidence type="ECO:0000313" key="18">
    <source>
        <dbReference type="EMBL" id="GGJ07645.1"/>
    </source>
</evidence>
<keyword evidence="9 15" id="KW-0238">DNA-binding</keyword>
<evidence type="ECO:0000313" key="19">
    <source>
        <dbReference type="Proteomes" id="UP000633263"/>
    </source>
</evidence>
<keyword evidence="13 15" id="KW-0326">Glycosidase</keyword>
<keyword evidence="12 15" id="KW-0511">Multifunctional enzyme</keyword>
<evidence type="ECO:0000259" key="17">
    <source>
        <dbReference type="PROSITE" id="PS51068"/>
    </source>
</evidence>
<feature type="binding site" evidence="15">
    <location>
        <position position="91"/>
    </location>
    <ligand>
        <name>DNA</name>
        <dbReference type="ChEBI" id="CHEBI:16991"/>
    </ligand>
</feature>
<dbReference type="EC" id="3.2.2.23" evidence="15"/>
<dbReference type="InterPro" id="IPR015887">
    <property type="entry name" value="DNA_glyclase_Znf_dom_DNA_BS"/>
</dbReference>
<dbReference type="Pfam" id="PF06831">
    <property type="entry name" value="H2TH"/>
    <property type="match status" value="1"/>
</dbReference>
<dbReference type="NCBIfam" id="NF002211">
    <property type="entry name" value="PRK01103.1"/>
    <property type="match status" value="1"/>
</dbReference>
<evidence type="ECO:0000256" key="15">
    <source>
        <dbReference type="HAMAP-Rule" id="MF_00103"/>
    </source>
</evidence>
<comment type="function">
    <text evidence="15">Involved in base excision repair of DNA damaged by oxidation or by mutagenic agents. Acts as DNA glycosylase that recognizes and removes damaged bases. Has a preference for oxidized purines, such as 7,8-dihydro-8-oxoguanine (8-oxoG). Has AP (apurinic/apyrimidinic) lyase activity and introduces nicks in the DNA strand. Cleaves the DNA backbone by beta-delta elimination to generate a single-strand break at the site of the removed base with both 3'- and 5'-phosphates.</text>
</comment>
<keyword evidence="19" id="KW-1185">Reference proteome</keyword>
<dbReference type="InterPro" id="IPR015886">
    <property type="entry name" value="H2TH_FPG"/>
</dbReference>
<evidence type="ECO:0000256" key="5">
    <source>
        <dbReference type="ARBA" id="ARBA00022763"/>
    </source>
</evidence>
<keyword evidence="4 15" id="KW-0479">Metal-binding</keyword>
<dbReference type="InterPro" id="IPR012319">
    <property type="entry name" value="FPG_cat"/>
</dbReference>
<sequence>MPELPEVETTRRGIAPHLQGHRVTRLIVRDARLRWPIPEDLAIQIEDQTFTAVRRRAKYLLMDIGGGTLICHLGMSGSLRLVPAATPALKHEHVDIELDSGLTLRYTDPRRFGAMLWQRAGEVHPLLASLGPEPLSEEFDGARLYQLSRRRSMAVKPFIMDNAVVVGVGNIYATEALFAAGIDPRREAGRISWARYDLLAGEIRKVLARAIESGGTTLRDFIGGDGKPGYFQQELFVYGRGGQLCKVCGTTLSECRLGQRSTVFCRRCQR</sequence>
<feature type="domain" description="Formamidopyrimidine-DNA glycosylase catalytic" evidence="17">
    <location>
        <begin position="2"/>
        <end position="113"/>
    </location>
</feature>
<dbReference type="Gene3D" id="3.20.190.10">
    <property type="entry name" value="MutM-like, N-terminal"/>
    <property type="match status" value="1"/>
</dbReference>
<comment type="similarity">
    <text evidence="2 15">Belongs to the FPG family.</text>
</comment>
<dbReference type="InterPro" id="IPR010663">
    <property type="entry name" value="Znf_FPG/IleRS"/>
</dbReference>
<keyword evidence="8 15" id="KW-0862">Zinc</keyword>
<dbReference type="Pfam" id="PF06827">
    <property type="entry name" value="zf-FPG_IleRS"/>
    <property type="match status" value="1"/>
</dbReference>
<keyword evidence="10 15" id="KW-0234">DNA repair</keyword>
<keyword evidence="7 15" id="KW-0378">Hydrolase</keyword>
<reference evidence="19" key="1">
    <citation type="journal article" date="2019" name="Int. J. Syst. Evol. Microbiol.">
        <title>The Global Catalogue of Microorganisms (GCM) 10K type strain sequencing project: providing services to taxonomists for standard genome sequencing and annotation.</title>
        <authorList>
            <consortium name="The Broad Institute Genomics Platform"/>
            <consortium name="The Broad Institute Genome Sequencing Center for Infectious Disease"/>
            <person name="Wu L."/>
            <person name="Ma J."/>
        </authorList>
    </citation>
    <scope>NUCLEOTIDE SEQUENCE [LARGE SCALE GENOMIC DNA]</scope>
    <source>
        <strain evidence="19">JCM 11590</strain>
    </source>
</reference>
<evidence type="ECO:0000256" key="7">
    <source>
        <dbReference type="ARBA" id="ARBA00022801"/>
    </source>
</evidence>
<gene>
    <name evidence="15 18" type="primary">mutM</name>
    <name evidence="15" type="synonym">fpg</name>
    <name evidence="18" type="ORF">GCM10009083_25730</name>
</gene>
<dbReference type="Pfam" id="PF01149">
    <property type="entry name" value="Fapy_DNA_glyco"/>
    <property type="match status" value="1"/>
</dbReference>
<comment type="subunit">
    <text evidence="3 15">Monomer.</text>
</comment>
<evidence type="ECO:0000256" key="1">
    <source>
        <dbReference type="ARBA" id="ARBA00001668"/>
    </source>
</evidence>
<evidence type="ECO:0000259" key="16">
    <source>
        <dbReference type="PROSITE" id="PS51066"/>
    </source>
</evidence>
<dbReference type="InterPro" id="IPR020629">
    <property type="entry name" value="FPG_Glyclase"/>
</dbReference>
<keyword evidence="6 15" id="KW-0863">Zinc-finger</keyword>
<dbReference type="SMART" id="SM01232">
    <property type="entry name" value="H2TH"/>
    <property type="match status" value="1"/>
</dbReference>
<evidence type="ECO:0000256" key="14">
    <source>
        <dbReference type="ARBA" id="ARBA00044632"/>
    </source>
</evidence>
<comment type="cofactor">
    <cofactor evidence="15">
        <name>Zn(2+)</name>
        <dbReference type="ChEBI" id="CHEBI:29105"/>
    </cofactor>
    <text evidence="15">Binds 1 zinc ion per subunit.</text>
</comment>
<dbReference type="RefSeq" id="WP_188637067.1">
    <property type="nucleotide sequence ID" value="NZ_BMNN01000007.1"/>
</dbReference>
<comment type="caution">
    <text evidence="18">The sequence shown here is derived from an EMBL/GenBank/DDBJ whole genome shotgun (WGS) entry which is preliminary data.</text>
</comment>
<dbReference type="NCBIfam" id="TIGR00577">
    <property type="entry name" value="fpg"/>
    <property type="match status" value="1"/>
</dbReference>
<dbReference type="Proteomes" id="UP000633263">
    <property type="component" value="Unassembled WGS sequence"/>
</dbReference>
<dbReference type="InterPro" id="IPR000214">
    <property type="entry name" value="Znf_DNA_glyclase/AP_lyase"/>
</dbReference>
<dbReference type="Gene3D" id="1.10.8.50">
    <property type="match status" value="1"/>
</dbReference>
<dbReference type="PROSITE" id="PS51066">
    <property type="entry name" value="ZF_FPG_2"/>
    <property type="match status" value="1"/>
</dbReference>
<evidence type="ECO:0000256" key="13">
    <source>
        <dbReference type="ARBA" id="ARBA00023295"/>
    </source>
</evidence>
<feature type="active site" description="Proton donor; for delta-elimination activity" evidence="15">
    <location>
        <position position="260"/>
    </location>
</feature>
<dbReference type="InterPro" id="IPR010979">
    <property type="entry name" value="Ribosomal_uS13-like_H2TH"/>
</dbReference>